<name>A0A067MVU0_BOTB1</name>
<reference evidence="4" key="1">
    <citation type="journal article" date="2014" name="Proc. Natl. Acad. Sci. U.S.A.">
        <title>Extensive sampling of basidiomycete genomes demonstrates inadequacy of the white-rot/brown-rot paradigm for wood decay fungi.</title>
        <authorList>
            <person name="Riley R."/>
            <person name="Salamov A.A."/>
            <person name="Brown D.W."/>
            <person name="Nagy L.G."/>
            <person name="Floudas D."/>
            <person name="Held B.W."/>
            <person name="Levasseur A."/>
            <person name="Lombard V."/>
            <person name="Morin E."/>
            <person name="Otillar R."/>
            <person name="Lindquist E.A."/>
            <person name="Sun H."/>
            <person name="LaButti K.M."/>
            <person name="Schmutz J."/>
            <person name="Jabbour D."/>
            <person name="Luo H."/>
            <person name="Baker S.E."/>
            <person name="Pisabarro A.G."/>
            <person name="Walton J.D."/>
            <person name="Blanchette R.A."/>
            <person name="Henrissat B."/>
            <person name="Martin F."/>
            <person name="Cullen D."/>
            <person name="Hibbett D.S."/>
            <person name="Grigoriev I.V."/>
        </authorList>
    </citation>
    <scope>NUCLEOTIDE SEQUENCE [LARGE SCALE GENOMIC DNA]</scope>
    <source>
        <strain evidence="4">FD-172 SS1</strain>
    </source>
</reference>
<protein>
    <recommendedName>
        <fullName evidence="2">Fungal-type protein kinase domain-containing protein</fullName>
    </recommendedName>
</protein>
<dbReference type="InParanoid" id="A0A067MVU0"/>
<gene>
    <name evidence="3" type="ORF">BOTBODRAFT_144749</name>
</gene>
<evidence type="ECO:0000256" key="1">
    <source>
        <dbReference type="SAM" id="MobiDB-lite"/>
    </source>
</evidence>
<organism evidence="3 4">
    <name type="scientific">Botryobasidium botryosum (strain FD-172 SS1)</name>
    <dbReference type="NCBI Taxonomy" id="930990"/>
    <lineage>
        <taxon>Eukaryota</taxon>
        <taxon>Fungi</taxon>
        <taxon>Dikarya</taxon>
        <taxon>Basidiomycota</taxon>
        <taxon>Agaricomycotina</taxon>
        <taxon>Agaricomycetes</taxon>
        <taxon>Cantharellales</taxon>
        <taxon>Botryobasidiaceae</taxon>
        <taxon>Botryobasidium</taxon>
    </lineage>
</organism>
<keyword evidence="4" id="KW-1185">Reference proteome</keyword>
<accession>A0A067MVU0</accession>
<dbReference type="AlphaFoldDB" id="A0A067MVU0"/>
<dbReference type="Proteomes" id="UP000027195">
    <property type="component" value="Unassembled WGS sequence"/>
</dbReference>
<dbReference type="InterPro" id="IPR040976">
    <property type="entry name" value="Pkinase_fungal"/>
</dbReference>
<dbReference type="Gene3D" id="1.10.510.10">
    <property type="entry name" value="Transferase(Phosphotransferase) domain 1"/>
    <property type="match status" value="1"/>
</dbReference>
<sequence>MSSVCLKPRLRAELGPFVEREDDVMCILGQRLAEGGIQEPTEFAKVVLSQCGAYSAENRCWTVLDGAFAAEPPLYPIFGRIFAEIRAHLPSRGRLFQGEMKAAYDRYMFHDLSPGKDVETDLKSSPDFITLAHVDHRDSDRELNLAYRHARQVLDIKVDSNISCEEDGLQLAVYCRQIFIEQPTRRFVLSFIFTQTRLRVYGFDRSGCWHSQPINFHEHPLVLIYATAFLLLTHDNAIGLDQHSVYEAGRWSLTLPAGCHIIDDSGKSSESSEPLVAQSGAIPLLRRHTIRGRGTTCWHFVIGDKQGLLKVYWRAVGRPSEAAALVKARGIKGVGRLLAYCEDIEKVSDLRGPANFGAGETLTTDRTRCQLVLEPYEGPLTMAPTPRALLVAFRDAVQGHRNLLFDYHILHRDISVHNIMFDSAGGEGNAGRLIDLDLAADVGELWCKGRRTEANGTRAYRSYKILCHANDPDPLPLGPHDHMDDLESFFYALCHISVMVEGPSTPDIPHLDKHTMLADWELTDRNAAVTKLLILQQPYLHLICTEYFAGFEGLLDDLRRFFWPRITNVEAVVVPTRAPERPVMPSLEWSMEERLEHAEEDYDRFIGIVSDFIKRYELGATGSASPSGATASVAVTVGGANKRPRSSEANVSIRGEDSLRKKTKS</sequence>
<feature type="region of interest" description="Disordered" evidence="1">
    <location>
        <begin position="638"/>
        <end position="665"/>
    </location>
</feature>
<proteinExistence type="predicted"/>
<evidence type="ECO:0000313" key="4">
    <source>
        <dbReference type="Proteomes" id="UP000027195"/>
    </source>
</evidence>
<dbReference type="PANTHER" id="PTHR38248:SF2">
    <property type="entry name" value="FUNK1 11"/>
    <property type="match status" value="1"/>
</dbReference>
<dbReference type="InterPro" id="IPR011009">
    <property type="entry name" value="Kinase-like_dom_sf"/>
</dbReference>
<dbReference type="EMBL" id="KL198029">
    <property type="protein sequence ID" value="KDQ16002.1"/>
    <property type="molecule type" value="Genomic_DNA"/>
</dbReference>
<feature type="compositionally biased region" description="Basic and acidic residues" evidence="1">
    <location>
        <begin position="654"/>
        <end position="665"/>
    </location>
</feature>
<dbReference type="OrthoDB" id="5584477at2759"/>
<evidence type="ECO:0000313" key="3">
    <source>
        <dbReference type="EMBL" id="KDQ16002.1"/>
    </source>
</evidence>
<dbReference type="STRING" id="930990.A0A067MVU0"/>
<evidence type="ECO:0000259" key="2">
    <source>
        <dbReference type="Pfam" id="PF17667"/>
    </source>
</evidence>
<dbReference type="Pfam" id="PF17667">
    <property type="entry name" value="Pkinase_fungal"/>
    <property type="match status" value="1"/>
</dbReference>
<dbReference type="SUPFAM" id="SSF56112">
    <property type="entry name" value="Protein kinase-like (PK-like)"/>
    <property type="match status" value="1"/>
</dbReference>
<feature type="domain" description="Fungal-type protein kinase" evidence="2">
    <location>
        <begin position="127"/>
        <end position="496"/>
    </location>
</feature>
<dbReference type="PANTHER" id="PTHR38248">
    <property type="entry name" value="FUNK1 6"/>
    <property type="match status" value="1"/>
</dbReference>
<dbReference type="HOGENOM" id="CLU_005513_6_0_1"/>